<gene>
    <name evidence="2" type="ORF">CTZ28_14525</name>
</gene>
<dbReference type="GO" id="GO:0034069">
    <property type="term" value="F:aminoglycoside N-acetyltransferase activity"/>
    <property type="evidence" value="ECO:0007669"/>
    <property type="project" value="TreeGrafter"/>
</dbReference>
<accession>A0A3M0IF00</accession>
<reference evidence="2 3" key="1">
    <citation type="submission" date="2017-11" db="EMBL/GenBank/DDBJ databases">
        <title>Draft genome of actinobacteria isolated from guarana (Paullinia cupana (Mart.) Ducke.</title>
        <authorList>
            <person name="Siqueira K.A."/>
            <person name="Liotti R.G."/>
            <person name="Mendes T.A.O."/>
            <person name="Soares M.A."/>
        </authorList>
    </citation>
    <scope>NUCLEOTIDE SEQUENCE [LARGE SCALE GENOMIC DNA]</scope>
    <source>
        <strain evidence="2 3">193</strain>
    </source>
</reference>
<dbReference type="InterPro" id="IPR051554">
    <property type="entry name" value="Acetyltransferase_Eis"/>
</dbReference>
<dbReference type="PANTHER" id="PTHR37817:SF1">
    <property type="entry name" value="N-ACETYLTRANSFERASE EIS"/>
    <property type="match status" value="1"/>
</dbReference>
<evidence type="ECO:0000259" key="1">
    <source>
        <dbReference type="PROSITE" id="PS51186"/>
    </source>
</evidence>
<dbReference type="PANTHER" id="PTHR37817">
    <property type="entry name" value="N-ACETYLTRANSFERASE EIS"/>
    <property type="match status" value="1"/>
</dbReference>
<dbReference type="InterPro" id="IPR016181">
    <property type="entry name" value="Acyl_CoA_acyltransferase"/>
</dbReference>
<dbReference type="Gene3D" id="3.40.630.30">
    <property type="match status" value="2"/>
</dbReference>
<dbReference type="SUPFAM" id="SSF55729">
    <property type="entry name" value="Acyl-CoA N-acyltransferases (Nat)"/>
    <property type="match status" value="1"/>
</dbReference>
<protein>
    <submittedName>
        <fullName evidence="2">GNAT family N-acetyltransferase</fullName>
    </submittedName>
</protein>
<dbReference type="CDD" id="cd04301">
    <property type="entry name" value="NAT_SF"/>
    <property type="match status" value="1"/>
</dbReference>
<dbReference type="AlphaFoldDB" id="A0A3M0IF00"/>
<dbReference type="GO" id="GO:0030649">
    <property type="term" value="P:aminoglycoside antibiotic catabolic process"/>
    <property type="evidence" value="ECO:0007669"/>
    <property type="project" value="TreeGrafter"/>
</dbReference>
<dbReference type="EMBL" id="PENI01000007">
    <property type="protein sequence ID" value="RMB85343.1"/>
    <property type="molecule type" value="Genomic_DNA"/>
</dbReference>
<evidence type="ECO:0000313" key="2">
    <source>
        <dbReference type="EMBL" id="RMB85343.1"/>
    </source>
</evidence>
<organism evidence="2 3">
    <name type="scientific">Streptomyces shenzhenensis</name>
    <dbReference type="NCBI Taxonomy" id="943815"/>
    <lineage>
        <taxon>Bacteria</taxon>
        <taxon>Bacillati</taxon>
        <taxon>Actinomycetota</taxon>
        <taxon>Actinomycetes</taxon>
        <taxon>Kitasatosporales</taxon>
        <taxon>Streptomycetaceae</taxon>
        <taxon>Streptomyces</taxon>
    </lineage>
</organism>
<dbReference type="Proteomes" id="UP000270471">
    <property type="component" value="Unassembled WGS sequence"/>
</dbReference>
<dbReference type="OrthoDB" id="5138008at2"/>
<proteinExistence type="predicted"/>
<feature type="domain" description="N-acetyltransferase" evidence="1">
    <location>
        <begin position="1"/>
        <end position="142"/>
    </location>
</feature>
<dbReference type="InterPro" id="IPR000182">
    <property type="entry name" value="GNAT_dom"/>
</dbReference>
<keyword evidence="2" id="KW-0808">Transferase</keyword>
<dbReference type="RefSeq" id="WP_121889784.1">
    <property type="nucleotide sequence ID" value="NZ_PENI01000007.1"/>
</dbReference>
<evidence type="ECO:0000313" key="3">
    <source>
        <dbReference type="Proteomes" id="UP000270471"/>
    </source>
</evidence>
<sequence>MQFRTATPDDEASLADLWHTAFGAAPVAALWRRDPGRHGRTFVAVEDGRVLSVVHCLPRPIRSAAGTVERVGCVGSVATLPRARGRGLVKRLAADAAEAMTADGCAWSLLFTGTPGVYRSAGWETFPAPSWHGALPAAVPAAEHAGVRAAAPGDLPRLMALRDRFDRDRPLTTVRTEEDWRRRLPHWYDGSCVTLVTERTGRGGAAEPGGFVVVRLLPERAEIVEIALAGPAPSATARALLATAAARARAAGRTGIVVRLPDVPAVRGAVRRLLPSAEAVTEHTGMARPLLAPREAVRATVTAPGAMHWFGDSF</sequence>
<comment type="caution">
    <text evidence="2">The sequence shown here is derived from an EMBL/GenBank/DDBJ whole genome shotgun (WGS) entry which is preliminary data.</text>
</comment>
<name>A0A3M0IF00_9ACTN</name>
<dbReference type="PROSITE" id="PS51186">
    <property type="entry name" value="GNAT"/>
    <property type="match status" value="1"/>
</dbReference>
<dbReference type="Pfam" id="PF13527">
    <property type="entry name" value="Acetyltransf_9"/>
    <property type="match status" value="1"/>
</dbReference>
<keyword evidence="3" id="KW-1185">Reference proteome</keyword>